<dbReference type="GO" id="GO:0070181">
    <property type="term" value="F:small ribosomal subunit rRNA binding"/>
    <property type="evidence" value="ECO:0007669"/>
    <property type="project" value="TreeGrafter"/>
</dbReference>
<evidence type="ECO:0000313" key="6">
    <source>
        <dbReference type="EMBL" id="OGY11494.1"/>
    </source>
</evidence>
<name>A0A1G1V7R6_9BACT</name>
<dbReference type="Proteomes" id="UP000178319">
    <property type="component" value="Unassembled WGS sequence"/>
</dbReference>
<dbReference type="STRING" id="1797516.A3D26_04645"/>
<evidence type="ECO:0000256" key="1">
    <source>
        <dbReference type="ARBA" id="ARBA00005589"/>
    </source>
</evidence>
<dbReference type="NCBIfam" id="TIGR00165">
    <property type="entry name" value="S18"/>
    <property type="match status" value="1"/>
</dbReference>
<dbReference type="PANTHER" id="PTHR13479">
    <property type="entry name" value="30S RIBOSOMAL PROTEIN S18"/>
    <property type="match status" value="1"/>
</dbReference>
<dbReference type="Pfam" id="PF01084">
    <property type="entry name" value="Ribosomal_S18"/>
    <property type="match status" value="1"/>
</dbReference>
<dbReference type="GO" id="GO:0006412">
    <property type="term" value="P:translation"/>
    <property type="evidence" value="ECO:0007669"/>
    <property type="project" value="UniProtKB-UniRule"/>
</dbReference>
<dbReference type="EMBL" id="MHBZ01000017">
    <property type="protein sequence ID" value="OGY11494.1"/>
    <property type="molecule type" value="Genomic_DNA"/>
</dbReference>
<organism evidence="6 7">
    <name type="scientific">Candidatus Blackburnbacteria bacterium RIFCSPHIGHO2_02_FULL_44_20</name>
    <dbReference type="NCBI Taxonomy" id="1797516"/>
    <lineage>
        <taxon>Bacteria</taxon>
        <taxon>Candidatus Blackburniibacteriota</taxon>
    </lineage>
</organism>
<dbReference type="GO" id="GO:0022627">
    <property type="term" value="C:cytosolic small ribosomal subunit"/>
    <property type="evidence" value="ECO:0007669"/>
    <property type="project" value="TreeGrafter"/>
</dbReference>
<dbReference type="HAMAP" id="MF_00270">
    <property type="entry name" value="Ribosomal_bS18"/>
    <property type="match status" value="1"/>
</dbReference>
<dbReference type="PANTHER" id="PTHR13479:SF40">
    <property type="entry name" value="SMALL RIBOSOMAL SUBUNIT PROTEIN BS18M"/>
    <property type="match status" value="1"/>
</dbReference>
<evidence type="ECO:0000256" key="2">
    <source>
        <dbReference type="ARBA" id="ARBA00022980"/>
    </source>
</evidence>
<protein>
    <recommendedName>
        <fullName evidence="4">Small ribosomal subunit protein bS18</fullName>
    </recommendedName>
</protein>
<comment type="function">
    <text evidence="4">Binds as a heterodimer with protein bS6 to the central domain of the 16S rRNA, where it helps stabilize the platform of the 30S subunit.</text>
</comment>
<keyword evidence="4" id="KW-0694">RNA-binding</keyword>
<gene>
    <name evidence="4" type="primary">rpsR</name>
    <name evidence="6" type="ORF">A3D26_04645</name>
</gene>
<accession>A0A1G1V7R6</accession>
<dbReference type="PRINTS" id="PR00974">
    <property type="entry name" value="RIBOSOMALS18"/>
</dbReference>
<reference evidence="6 7" key="1">
    <citation type="journal article" date="2016" name="Nat. Commun.">
        <title>Thousands of microbial genomes shed light on interconnected biogeochemical processes in an aquifer system.</title>
        <authorList>
            <person name="Anantharaman K."/>
            <person name="Brown C.T."/>
            <person name="Hug L.A."/>
            <person name="Sharon I."/>
            <person name="Castelle C.J."/>
            <person name="Probst A.J."/>
            <person name="Thomas B.C."/>
            <person name="Singh A."/>
            <person name="Wilkins M.J."/>
            <person name="Karaoz U."/>
            <person name="Brodie E.L."/>
            <person name="Williams K.H."/>
            <person name="Hubbard S.S."/>
            <person name="Banfield J.F."/>
        </authorList>
    </citation>
    <scope>NUCLEOTIDE SEQUENCE [LARGE SCALE GENOMIC DNA]</scope>
</reference>
<comment type="caution">
    <text evidence="6">The sequence shown here is derived from an EMBL/GenBank/DDBJ whole genome shotgun (WGS) entry which is preliminary data.</text>
</comment>
<proteinExistence type="inferred from homology"/>
<dbReference type="InterPro" id="IPR036870">
    <property type="entry name" value="Ribosomal_bS18_sf"/>
</dbReference>
<dbReference type="Gene3D" id="4.10.640.10">
    <property type="entry name" value="Ribosomal protein S18"/>
    <property type="match status" value="1"/>
</dbReference>
<evidence type="ECO:0000313" key="7">
    <source>
        <dbReference type="Proteomes" id="UP000178319"/>
    </source>
</evidence>
<dbReference type="InterPro" id="IPR001648">
    <property type="entry name" value="Ribosomal_bS18"/>
</dbReference>
<evidence type="ECO:0000256" key="4">
    <source>
        <dbReference type="HAMAP-Rule" id="MF_00270"/>
    </source>
</evidence>
<dbReference type="GO" id="GO:0003735">
    <property type="term" value="F:structural constituent of ribosome"/>
    <property type="evidence" value="ECO:0007669"/>
    <property type="project" value="InterPro"/>
</dbReference>
<evidence type="ECO:0000256" key="5">
    <source>
        <dbReference type="RuleBase" id="RU003910"/>
    </source>
</evidence>
<keyword evidence="4" id="KW-0699">rRNA-binding</keyword>
<sequence length="66" mass="7672">MVCPFCQTNTIPTYKSPEELQRFVSDRGRILPRLRTGICAKHQRKLAQAIKRARHLALLPFSVRPR</sequence>
<keyword evidence="3 4" id="KW-0687">Ribonucleoprotein</keyword>
<evidence type="ECO:0000256" key="3">
    <source>
        <dbReference type="ARBA" id="ARBA00023274"/>
    </source>
</evidence>
<comment type="subunit">
    <text evidence="4">Part of the 30S ribosomal subunit. Forms a tight heterodimer with protein bS6.</text>
</comment>
<dbReference type="SUPFAM" id="SSF46911">
    <property type="entry name" value="Ribosomal protein S18"/>
    <property type="match status" value="1"/>
</dbReference>
<comment type="similarity">
    <text evidence="1 4 5">Belongs to the bacterial ribosomal protein bS18 family.</text>
</comment>
<keyword evidence="2 4" id="KW-0689">Ribosomal protein</keyword>
<dbReference type="AlphaFoldDB" id="A0A1G1V7R6"/>